<keyword evidence="2" id="KW-1185">Reference proteome</keyword>
<organism evidence="1 2">
    <name type="scientific">Stappia sediminis</name>
    <dbReference type="NCBI Taxonomy" id="2692190"/>
    <lineage>
        <taxon>Bacteria</taxon>
        <taxon>Pseudomonadati</taxon>
        <taxon>Pseudomonadota</taxon>
        <taxon>Alphaproteobacteria</taxon>
        <taxon>Hyphomicrobiales</taxon>
        <taxon>Stappiaceae</taxon>
        <taxon>Stappia</taxon>
    </lineage>
</organism>
<comment type="caution">
    <text evidence="1">The sequence shown here is derived from an EMBL/GenBank/DDBJ whole genome shotgun (WGS) entry which is preliminary data.</text>
</comment>
<dbReference type="Proteomes" id="UP000433101">
    <property type="component" value="Unassembled WGS sequence"/>
</dbReference>
<accession>A0A7X3LYE5</accession>
<evidence type="ECO:0000313" key="1">
    <source>
        <dbReference type="EMBL" id="MXN67474.1"/>
    </source>
</evidence>
<protein>
    <recommendedName>
        <fullName evidence="3">Outer membrane protein beta-barrel domain-containing protein</fullName>
    </recommendedName>
</protein>
<dbReference type="RefSeq" id="WP_160777727.1">
    <property type="nucleotide sequence ID" value="NZ_WUMV01000011.1"/>
</dbReference>
<dbReference type="EMBL" id="WUMV01000011">
    <property type="protein sequence ID" value="MXN67474.1"/>
    <property type="molecule type" value="Genomic_DNA"/>
</dbReference>
<dbReference type="InterPro" id="IPR011250">
    <property type="entry name" value="OMP/PagP_B-barrel"/>
</dbReference>
<dbReference type="SUPFAM" id="SSF56925">
    <property type="entry name" value="OMPA-like"/>
    <property type="match status" value="1"/>
</dbReference>
<name>A0A7X3LYE5_9HYPH</name>
<dbReference type="Gene3D" id="2.40.160.20">
    <property type="match status" value="1"/>
</dbReference>
<evidence type="ECO:0000313" key="2">
    <source>
        <dbReference type="Proteomes" id="UP000433101"/>
    </source>
</evidence>
<gene>
    <name evidence="1" type="ORF">GR183_21415</name>
</gene>
<reference evidence="1 2" key="1">
    <citation type="submission" date="2019-12" db="EMBL/GenBank/DDBJ databases">
        <authorList>
            <person name="Li M."/>
        </authorList>
    </citation>
    <scope>NUCLEOTIDE SEQUENCE [LARGE SCALE GENOMIC DNA]</scope>
    <source>
        <strain evidence="1 2">GBMRC 2046</strain>
    </source>
</reference>
<proteinExistence type="predicted"/>
<sequence>MYRLLYIFLIFVLSTTISSASDYKYRAEIMAGVASGHDKSTEPNTYVLEPDFTIHPLSTGHTLDIPNDFTYGAAIWWDIDWLSYGLEYTAVNGKDRYGQNDRFFNRDAASGSVKYEVSSHAFLLNLAARGTLFQRLHPYAGAGIGPAIIRHSFEYTPDYQSLWVLPFSFNIQTRAKSKTSVELAYQVFGGMDFDVTERVYVGGRISWFGTNETSFVADSVFSKRYGSANAKIGVARATVNVGMRF</sequence>
<evidence type="ECO:0008006" key="3">
    <source>
        <dbReference type="Google" id="ProtNLM"/>
    </source>
</evidence>
<dbReference type="AlphaFoldDB" id="A0A7X3LYE5"/>